<protein>
    <submittedName>
        <fullName evidence="1">Uncharacterized protein</fullName>
    </submittedName>
</protein>
<dbReference type="AlphaFoldDB" id="A0A744GFB0"/>
<gene>
    <name evidence="1" type="ORF">G9E70_002688</name>
</gene>
<proteinExistence type="predicted"/>
<organism evidence="1">
    <name type="scientific">Salmonella enterica</name>
    <name type="common">Salmonella choleraesuis</name>
    <dbReference type="NCBI Taxonomy" id="28901"/>
    <lineage>
        <taxon>Bacteria</taxon>
        <taxon>Pseudomonadati</taxon>
        <taxon>Pseudomonadota</taxon>
        <taxon>Gammaproteobacteria</taxon>
        <taxon>Enterobacterales</taxon>
        <taxon>Enterobacteriaceae</taxon>
        <taxon>Salmonella</taxon>
    </lineage>
</organism>
<name>A0A744GFB0_SALER</name>
<comment type="caution">
    <text evidence="1">The sequence shown here is derived from an EMBL/GenBank/DDBJ whole genome shotgun (WGS) entry which is preliminary data.</text>
</comment>
<accession>A0A744GFB0</accession>
<reference evidence="1" key="1">
    <citation type="journal article" date="2018" name="Genome Biol.">
        <title>SKESA: strategic k-mer extension for scrupulous assemblies.</title>
        <authorList>
            <person name="Souvorov A."/>
            <person name="Agarwala R."/>
            <person name="Lipman D.J."/>
        </authorList>
    </citation>
    <scope>NUCLEOTIDE SEQUENCE</scope>
    <source>
        <strain evidence="1">MA.05/00002289</strain>
    </source>
</reference>
<dbReference type="EMBL" id="DAAUPK010000010">
    <property type="protein sequence ID" value="HAF2569804.1"/>
    <property type="molecule type" value="Genomic_DNA"/>
</dbReference>
<evidence type="ECO:0000313" key="1">
    <source>
        <dbReference type="EMBL" id="HAF2569804.1"/>
    </source>
</evidence>
<sequence length="85" mass="9853">MAYSSRIVQKASDISDGKDSLKPGVRITFSFDSWSERLCCLRFFLRSAIAALLNKELEQIFYDEDFGKITKNMTKVPQKRKRQEA</sequence>
<reference evidence="1" key="2">
    <citation type="submission" date="2020-02" db="EMBL/GenBank/DDBJ databases">
        <authorList>
            <consortium name="NCBI Pathogen Detection Project"/>
        </authorList>
    </citation>
    <scope>NUCLEOTIDE SEQUENCE</scope>
    <source>
        <strain evidence="1">MA.05/00002289</strain>
    </source>
</reference>